<protein>
    <recommendedName>
        <fullName evidence="5">PIPK domain-containing protein</fullName>
    </recommendedName>
</protein>
<organism evidence="6 7">
    <name type="scientific">Coregonus suidteri</name>
    <dbReference type="NCBI Taxonomy" id="861788"/>
    <lineage>
        <taxon>Eukaryota</taxon>
        <taxon>Metazoa</taxon>
        <taxon>Chordata</taxon>
        <taxon>Craniata</taxon>
        <taxon>Vertebrata</taxon>
        <taxon>Euteleostomi</taxon>
        <taxon>Actinopterygii</taxon>
        <taxon>Neopterygii</taxon>
        <taxon>Teleostei</taxon>
        <taxon>Protacanthopterygii</taxon>
        <taxon>Salmoniformes</taxon>
        <taxon>Salmonidae</taxon>
        <taxon>Coregoninae</taxon>
        <taxon>Coregonus</taxon>
    </lineage>
</organism>
<dbReference type="GO" id="GO:0005737">
    <property type="term" value="C:cytoplasm"/>
    <property type="evidence" value="ECO:0007669"/>
    <property type="project" value="UniProtKB-SubCell"/>
</dbReference>
<evidence type="ECO:0000256" key="2">
    <source>
        <dbReference type="ARBA" id="ARBA00022490"/>
    </source>
</evidence>
<keyword evidence="2" id="KW-0963">Cytoplasm</keyword>
<reference evidence="6 7" key="1">
    <citation type="submission" date="2021-04" db="EMBL/GenBank/DDBJ databases">
        <authorList>
            <person name="De Guttry C."/>
            <person name="Zahm M."/>
            <person name="Klopp C."/>
            <person name="Cabau C."/>
            <person name="Louis A."/>
            <person name="Berthelot C."/>
            <person name="Parey E."/>
            <person name="Roest Crollius H."/>
            <person name="Montfort J."/>
            <person name="Robinson-Rechavi M."/>
            <person name="Bucao C."/>
            <person name="Bouchez O."/>
            <person name="Gislard M."/>
            <person name="Lluch J."/>
            <person name="Milhes M."/>
            <person name="Lampietro C."/>
            <person name="Lopez Roques C."/>
            <person name="Donnadieu C."/>
            <person name="Braasch I."/>
            <person name="Desvignes T."/>
            <person name="Postlethwait J."/>
            <person name="Bobe J."/>
            <person name="Wedekind C."/>
            <person name="Guiguen Y."/>
        </authorList>
    </citation>
    <scope>NUCLEOTIDE SEQUENCE [LARGE SCALE GENOMIC DNA]</scope>
    <source>
        <strain evidence="6">Cs_M1</strain>
        <tissue evidence="6">Blood</tissue>
    </source>
</reference>
<dbReference type="InterPro" id="IPR027483">
    <property type="entry name" value="PInositol-4-P-4/5-kinase_C_sf"/>
</dbReference>
<keyword evidence="3" id="KW-0067">ATP-binding</keyword>
<dbReference type="Gene3D" id="3.30.810.10">
    <property type="entry name" value="2-Layer Sandwich"/>
    <property type="match status" value="1"/>
</dbReference>
<feature type="compositionally biased region" description="Low complexity" evidence="4">
    <location>
        <begin position="620"/>
        <end position="673"/>
    </location>
</feature>
<keyword evidence="7" id="KW-1185">Reference proteome</keyword>
<dbReference type="Gene3D" id="3.30.800.10">
    <property type="entry name" value="Phosphatidylinositol Phosphate Kinase II Beta"/>
    <property type="match status" value="1"/>
</dbReference>
<dbReference type="PROSITE" id="PS51455">
    <property type="entry name" value="PIPK"/>
    <property type="match status" value="1"/>
</dbReference>
<evidence type="ECO:0000256" key="4">
    <source>
        <dbReference type="SAM" id="MobiDB-lite"/>
    </source>
</evidence>
<dbReference type="GO" id="GO:0046854">
    <property type="term" value="P:phosphatidylinositol phosphate biosynthetic process"/>
    <property type="evidence" value="ECO:0007669"/>
    <property type="project" value="TreeGrafter"/>
</dbReference>
<name>A0AAN8R2C0_9TELE</name>
<dbReference type="PANTHER" id="PTHR23086:SF26">
    <property type="entry name" value="PHOSPHATIDYLINOSITOL 4-PHOSPHATE 5-KINASE TYPE-1 GAMMA"/>
    <property type="match status" value="1"/>
</dbReference>
<gene>
    <name evidence="6" type="ORF">J4Q44_G00095100</name>
</gene>
<accession>A0AAN8R2C0</accession>
<evidence type="ECO:0000313" key="7">
    <source>
        <dbReference type="Proteomes" id="UP001356427"/>
    </source>
</evidence>
<comment type="caution">
    <text evidence="6">The sequence shown here is derived from an EMBL/GenBank/DDBJ whole genome shotgun (WGS) entry which is preliminary data.</text>
</comment>
<feature type="compositionally biased region" description="Polar residues" evidence="4">
    <location>
        <begin position="688"/>
        <end position="698"/>
    </location>
</feature>
<dbReference type="InterPro" id="IPR002498">
    <property type="entry name" value="PInositol-4-P-4/5-kinase_core"/>
</dbReference>
<evidence type="ECO:0000313" key="6">
    <source>
        <dbReference type="EMBL" id="KAK6320403.1"/>
    </source>
</evidence>
<keyword evidence="3" id="KW-0547">Nucleotide-binding</keyword>
<dbReference type="CDD" id="cd17301">
    <property type="entry name" value="PIPKc_PIP5KI"/>
    <property type="match status" value="1"/>
</dbReference>
<feature type="region of interest" description="Disordered" evidence="4">
    <location>
        <begin position="507"/>
        <end position="707"/>
    </location>
</feature>
<dbReference type="Pfam" id="PF01504">
    <property type="entry name" value="PIP5K"/>
    <property type="match status" value="1"/>
</dbReference>
<dbReference type="GO" id="GO:0005886">
    <property type="term" value="C:plasma membrane"/>
    <property type="evidence" value="ECO:0007669"/>
    <property type="project" value="TreeGrafter"/>
</dbReference>
<dbReference type="InterPro" id="IPR027484">
    <property type="entry name" value="PInositol-4-P-5-kinase_N"/>
</dbReference>
<evidence type="ECO:0000259" key="5">
    <source>
        <dbReference type="PROSITE" id="PS51455"/>
    </source>
</evidence>
<dbReference type="SUPFAM" id="SSF56104">
    <property type="entry name" value="SAICAR synthase-like"/>
    <property type="match status" value="1"/>
</dbReference>
<evidence type="ECO:0000256" key="1">
    <source>
        <dbReference type="ARBA" id="ARBA00004496"/>
    </source>
</evidence>
<dbReference type="SMART" id="SM00330">
    <property type="entry name" value="PIPKc"/>
    <property type="match status" value="1"/>
</dbReference>
<dbReference type="EMBL" id="JAGTTL010000007">
    <property type="protein sequence ID" value="KAK6320403.1"/>
    <property type="molecule type" value="Genomic_DNA"/>
</dbReference>
<dbReference type="PANTHER" id="PTHR23086">
    <property type="entry name" value="PHOSPHATIDYLINOSITOL-4-PHOSPHATE 5-KINASE"/>
    <property type="match status" value="1"/>
</dbReference>
<feature type="compositionally biased region" description="Basic and acidic residues" evidence="4">
    <location>
        <begin position="579"/>
        <end position="593"/>
    </location>
</feature>
<dbReference type="Proteomes" id="UP001356427">
    <property type="component" value="Unassembled WGS sequence"/>
</dbReference>
<proteinExistence type="predicted"/>
<dbReference type="InterPro" id="IPR023610">
    <property type="entry name" value="PInositol-4/5-P-5/4-kinase"/>
</dbReference>
<dbReference type="AlphaFoldDB" id="A0AAN8R2C0"/>
<feature type="compositionally biased region" description="Low complexity" evidence="4">
    <location>
        <begin position="529"/>
        <end position="546"/>
    </location>
</feature>
<dbReference type="GO" id="GO:0005524">
    <property type="term" value="F:ATP binding"/>
    <property type="evidence" value="ECO:0007669"/>
    <property type="project" value="UniProtKB-UniRule"/>
</dbReference>
<evidence type="ECO:0000256" key="3">
    <source>
        <dbReference type="PROSITE-ProRule" id="PRU00781"/>
    </source>
</evidence>
<feature type="domain" description="PIPK" evidence="5">
    <location>
        <begin position="88"/>
        <end position="454"/>
    </location>
</feature>
<comment type="subcellular location">
    <subcellularLocation>
        <location evidence="1">Cytoplasm</location>
    </subcellularLocation>
</comment>
<feature type="region of interest" description="Disordered" evidence="4">
    <location>
        <begin position="724"/>
        <end position="746"/>
    </location>
</feature>
<sequence length="767" mass="84146">MEAALPAAEGAVGLSEAREASPFSGATASEDADTVIGVSYGMDSDFDFSARKAHITELPGVSGLPGQVKRMGHRGVDASGETTYKKTTSSALKGAIQLGIGYTVGNLSSKPERDVLMQDFYVVESIFFPSEGSNLTPAHHFPDFRFKTYAPVAFRYFRELFGIRPDDYLYSLCNEPLIELSNPGASGSVFYLTKDDEFIIKTVMHKEAEFLQKLLPGYYMNLNQNPRTLLPKFFGLYCIQSGGKNIRMVVMNNVLPRAVRMHLKFDLKGSTYKRCASKKERQKAKPTFKDLDFMQDLQDGLMLDQDMYSALVKTLQRDCLVLESFKIMDYSLLLGVHNIDQAEREQQMEGGEKDEKRPVAQKALYSTAMESIQGGAACGESIDTDDTMGGIPAVNGKGERLLLYIGIIDILQSYRLIKKLEHTWKALVHDGDTVSVHRPGFYADRFFKFMSSNVFKKSSSLKSSPIKKGRVGLTVPKYTGPGAAWSASQLPSERDDNIYDLRGARSFPTLEDEGRPDLLPCTPPSFEDATTASIATTLSSTTSLSIPERSPSDAGAEHPRYRYQNNSSERRRHTQSVSHDGRTQEEVRVRLEEQQTITVEVEVKRHDSEPTITAPQPSPETSEVPEVASAAVVAPPSTSAPAPDTPGAPAEASAAEASGPETPASAPEAPASSKVVVEAERDRRGSMVSGSGCTSQASQDDEDDVTITDIYFPPEDRTWVYSPLHYGSESNTLPDGQESETVSSENYTSSIQYSVCVCVGRPDRRAQ</sequence>
<dbReference type="FunFam" id="3.30.800.10:FF:000001">
    <property type="entry name" value="phosphatidylinositol 4-phosphate 5-kinase type-1 gamma"/>
    <property type="match status" value="1"/>
</dbReference>
<dbReference type="GO" id="GO:0016308">
    <property type="term" value="F:1-phosphatidylinositol-4-phosphate 5-kinase activity"/>
    <property type="evidence" value="ECO:0007669"/>
    <property type="project" value="TreeGrafter"/>
</dbReference>
<keyword evidence="3" id="KW-0808">Transferase</keyword>
<keyword evidence="3" id="KW-0418">Kinase</keyword>
<feature type="compositionally biased region" description="Polar residues" evidence="4">
    <location>
        <begin position="728"/>
        <end position="746"/>
    </location>
</feature>